<gene>
    <name evidence="1" type="ORF">SAMN05660691_01085</name>
</gene>
<dbReference type="STRING" id="173990.SAMN05660691_01085"/>
<accession>A0A1H6KHH6</accession>
<dbReference type="OrthoDB" id="6586890at2"/>
<dbReference type="Proteomes" id="UP000199371">
    <property type="component" value="Unassembled WGS sequence"/>
</dbReference>
<name>A0A1H6KHH6_9GAMM</name>
<organism evidence="1 2">
    <name type="scientific">Rheinheimera pacifica</name>
    <dbReference type="NCBI Taxonomy" id="173990"/>
    <lineage>
        <taxon>Bacteria</taxon>
        <taxon>Pseudomonadati</taxon>
        <taxon>Pseudomonadota</taxon>
        <taxon>Gammaproteobacteria</taxon>
        <taxon>Chromatiales</taxon>
        <taxon>Chromatiaceae</taxon>
        <taxon>Rheinheimera</taxon>
    </lineage>
</organism>
<dbReference type="EMBL" id="FNXF01000003">
    <property type="protein sequence ID" value="SEH73049.1"/>
    <property type="molecule type" value="Genomic_DNA"/>
</dbReference>
<dbReference type="RefSeq" id="WP_092791064.1">
    <property type="nucleotide sequence ID" value="NZ_FNXF01000003.1"/>
</dbReference>
<protein>
    <submittedName>
        <fullName evidence="1">Uncharacterized protein</fullName>
    </submittedName>
</protein>
<keyword evidence="2" id="KW-1185">Reference proteome</keyword>
<evidence type="ECO:0000313" key="1">
    <source>
        <dbReference type="EMBL" id="SEH73049.1"/>
    </source>
</evidence>
<evidence type="ECO:0000313" key="2">
    <source>
        <dbReference type="Proteomes" id="UP000199371"/>
    </source>
</evidence>
<dbReference type="AlphaFoldDB" id="A0A1H6KHH6"/>
<sequence length="89" mass="9941">MGRNWDYSKAQGRAKRLSAELHSHNTGQPVPAHPPLFSHCATMQAYFAAGWNNVTEGDIRLHIYVNQTAVPGGTDNLSKFRSLKQCLFQ</sequence>
<proteinExistence type="predicted"/>
<reference evidence="2" key="1">
    <citation type="submission" date="2016-10" db="EMBL/GenBank/DDBJ databases">
        <authorList>
            <person name="Varghese N."/>
            <person name="Submissions S."/>
        </authorList>
    </citation>
    <scope>NUCLEOTIDE SEQUENCE [LARGE SCALE GENOMIC DNA]</scope>
    <source>
        <strain evidence="2">DSM 17616</strain>
    </source>
</reference>